<accession>A0ABT9BRQ5</accession>
<dbReference type="Proteomes" id="UP001241072">
    <property type="component" value="Unassembled WGS sequence"/>
</dbReference>
<comment type="caution">
    <text evidence="1">The sequence shown here is derived from an EMBL/GenBank/DDBJ whole genome shotgun (WGS) entry which is preliminary data.</text>
</comment>
<name>A0ABT9BRQ5_9MICO</name>
<organism evidence="1 2">
    <name type="scientific">Antiquaquibacter soli</name>
    <dbReference type="NCBI Taxonomy" id="3064523"/>
    <lineage>
        <taxon>Bacteria</taxon>
        <taxon>Bacillati</taxon>
        <taxon>Actinomycetota</taxon>
        <taxon>Actinomycetes</taxon>
        <taxon>Micrococcales</taxon>
        <taxon>Microbacteriaceae</taxon>
        <taxon>Antiquaquibacter</taxon>
    </lineage>
</organism>
<dbReference type="SUPFAM" id="SSF53955">
    <property type="entry name" value="Lysozyme-like"/>
    <property type="match status" value="1"/>
</dbReference>
<reference evidence="1 2" key="1">
    <citation type="submission" date="2023-07" db="EMBL/GenBank/DDBJ databases">
        <title>Protaetiibacter sp. nov WY-16 isolated from soil.</title>
        <authorList>
            <person name="Liu B."/>
            <person name="Wan Y."/>
        </authorList>
    </citation>
    <scope>NUCLEOTIDE SEQUENCE [LARGE SCALE GENOMIC DNA]</scope>
    <source>
        <strain evidence="1 2">WY-16</strain>
    </source>
</reference>
<evidence type="ECO:0000313" key="2">
    <source>
        <dbReference type="Proteomes" id="UP001241072"/>
    </source>
</evidence>
<sequence>MGRHERLSVLRAERKSAGGDVTGRHVRTPWSLPLFAVFASSALVLSGILTPYTSGATAATLYPVAPGEPLVGDVQQLTVAGEYSHSAARDAFETSEVVVAPVVSAAPAAGVPDPGTAQAIALQMITGMGWGANEYDCLVALWNRESGWNVYAHNASSGAYGIPQALPGDKMASAGADWATNPATQIQWGLSYIVGRYGTACGAWAHSETEGWY</sequence>
<evidence type="ECO:0000313" key="1">
    <source>
        <dbReference type="EMBL" id="MDO7882476.1"/>
    </source>
</evidence>
<dbReference type="InterPro" id="IPR023346">
    <property type="entry name" value="Lysozyme-like_dom_sf"/>
</dbReference>
<gene>
    <name evidence="1" type="ORF">Q5716_09595</name>
</gene>
<protein>
    <submittedName>
        <fullName evidence="1">Lytic transglycosylase domain-containing protein</fullName>
    </submittedName>
</protein>
<proteinExistence type="predicted"/>
<keyword evidence="2" id="KW-1185">Reference proteome</keyword>
<dbReference type="EMBL" id="JAUQUB010000001">
    <property type="protein sequence ID" value="MDO7882476.1"/>
    <property type="molecule type" value="Genomic_DNA"/>
</dbReference>
<dbReference type="RefSeq" id="WP_305002851.1">
    <property type="nucleotide sequence ID" value="NZ_JAUQUB010000001.1"/>
</dbReference>